<feature type="compositionally biased region" description="Low complexity" evidence="1">
    <location>
        <begin position="57"/>
        <end position="73"/>
    </location>
</feature>
<evidence type="ECO:0000313" key="3">
    <source>
        <dbReference type="EMBL" id="KAJ3126474.1"/>
    </source>
</evidence>
<gene>
    <name evidence="3" type="ORF">HK100_010227</name>
</gene>
<feature type="compositionally biased region" description="Gly residues" evidence="1">
    <location>
        <begin position="591"/>
        <end position="602"/>
    </location>
</feature>
<comment type="caution">
    <text evidence="3">The sequence shown here is derived from an EMBL/GenBank/DDBJ whole genome shotgun (WGS) entry which is preliminary data.</text>
</comment>
<organism evidence="3 4">
    <name type="scientific">Physocladia obscura</name>
    <dbReference type="NCBI Taxonomy" id="109957"/>
    <lineage>
        <taxon>Eukaryota</taxon>
        <taxon>Fungi</taxon>
        <taxon>Fungi incertae sedis</taxon>
        <taxon>Chytridiomycota</taxon>
        <taxon>Chytridiomycota incertae sedis</taxon>
        <taxon>Chytridiomycetes</taxon>
        <taxon>Chytridiales</taxon>
        <taxon>Chytriomycetaceae</taxon>
        <taxon>Physocladia</taxon>
    </lineage>
</organism>
<evidence type="ECO:0000313" key="4">
    <source>
        <dbReference type="Proteomes" id="UP001211907"/>
    </source>
</evidence>
<name>A0AAD5T3U4_9FUNG</name>
<reference evidence="3" key="1">
    <citation type="submission" date="2020-05" db="EMBL/GenBank/DDBJ databases">
        <title>Phylogenomic resolution of chytrid fungi.</title>
        <authorList>
            <person name="Stajich J.E."/>
            <person name="Amses K."/>
            <person name="Simmons R."/>
            <person name="Seto K."/>
            <person name="Myers J."/>
            <person name="Bonds A."/>
            <person name="Quandt C.A."/>
            <person name="Barry K."/>
            <person name="Liu P."/>
            <person name="Grigoriev I."/>
            <person name="Longcore J.E."/>
            <person name="James T.Y."/>
        </authorList>
    </citation>
    <scope>NUCLEOTIDE SEQUENCE</scope>
    <source>
        <strain evidence="3">JEL0513</strain>
    </source>
</reference>
<keyword evidence="4" id="KW-1185">Reference proteome</keyword>
<dbReference type="Proteomes" id="UP001211907">
    <property type="component" value="Unassembled WGS sequence"/>
</dbReference>
<feature type="region of interest" description="Disordered" evidence="1">
    <location>
        <begin position="53"/>
        <end position="73"/>
    </location>
</feature>
<feature type="region of interest" description="Disordered" evidence="1">
    <location>
        <begin position="466"/>
        <end position="545"/>
    </location>
</feature>
<keyword evidence="2" id="KW-0472">Membrane</keyword>
<keyword evidence="2" id="KW-1133">Transmembrane helix</keyword>
<dbReference type="AlphaFoldDB" id="A0AAD5T3U4"/>
<feature type="compositionally biased region" description="Basic and acidic residues" evidence="1">
    <location>
        <begin position="638"/>
        <end position="650"/>
    </location>
</feature>
<accession>A0AAD5T3U4</accession>
<evidence type="ECO:0000256" key="2">
    <source>
        <dbReference type="SAM" id="Phobius"/>
    </source>
</evidence>
<evidence type="ECO:0000256" key="1">
    <source>
        <dbReference type="SAM" id="MobiDB-lite"/>
    </source>
</evidence>
<proteinExistence type="predicted"/>
<dbReference type="EMBL" id="JADGJH010000557">
    <property type="protein sequence ID" value="KAJ3126474.1"/>
    <property type="molecule type" value="Genomic_DNA"/>
</dbReference>
<feature type="compositionally biased region" description="Low complexity" evidence="1">
    <location>
        <begin position="466"/>
        <end position="508"/>
    </location>
</feature>
<protein>
    <submittedName>
        <fullName evidence="3">Uncharacterized protein</fullName>
    </submittedName>
</protein>
<keyword evidence="2" id="KW-0812">Transmembrane</keyword>
<feature type="compositionally biased region" description="Polar residues" evidence="1">
    <location>
        <begin position="511"/>
        <end position="522"/>
    </location>
</feature>
<feature type="region of interest" description="Disordered" evidence="1">
    <location>
        <begin position="561"/>
        <end position="675"/>
    </location>
</feature>
<sequence>MAHGSRYSYSYTTDGSAERSYSYAGPIAVTVATPIASSATVWAAPTGTVQSQSLLGTETSTPTASAPESSLGSEVLGSGTAFVISTTAQSQTSSPAIGPIPETSAETQSQTQPAMPQQQNQLSAAAITAITIFCVVGAVGLALFTYRARQNRLQQNHSLPSTAKSLQPLNVATREISQIELDSVGPPTATSIAIASAVSATSDSQPEIKPIYVSPSINSVEKSAVPSVRRPSNTSSILAAALPSVFSSTRRVSNTSSFVTSASVAATNPSSIRQALNASSSNPRLSFPVNETGPCTLHPLATEKHTLGDCHTYRRYVSQKRFVELETLFKEAEITVRRAEASALVPKKKGAHAHILSDCHTYRRLVLQKRFAELERAFASAATIVEAVEPFSVSDDTLQFPYILNKEAACALHPTATGEKRHKLGECYTYRRLVAANKFEELEERLKTAGEKVNAVKKVTFSSSILPDSSIPSSSSADKPDSASAAAVDAGDNNISATTTATTSTPASEPSIFSTTKSSLFSGNGYDPSMSSYTETEYSKSKVRRGSRLTKVTGVWWKNVVGAKPPQRPPVGIPKRPIAAQDTTPSVKSGNSGGGSGSGAGRGTNRAASPGGGRLSRVGEASETDGDGFVTAPEFSSTEERFQTADEGEKTGTTSAKHSDSEYYTAQEDDEGESD</sequence>
<feature type="transmembrane region" description="Helical" evidence="2">
    <location>
        <begin position="122"/>
        <end position="146"/>
    </location>
</feature>
<feature type="region of interest" description="Disordered" evidence="1">
    <location>
        <begin position="88"/>
        <end position="117"/>
    </location>
</feature>
<feature type="compositionally biased region" description="Low complexity" evidence="1">
    <location>
        <begin position="107"/>
        <end position="117"/>
    </location>
</feature>